<evidence type="ECO:0000313" key="2">
    <source>
        <dbReference type="EMBL" id="GFB27492.1"/>
    </source>
</evidence>
<accession>A0A699LBY3</accession>
<keyword evidence="2" id="KW-0808">Transferase</keyword>
<dbReference type="PANTHER" id="PTHR33067">
    <property type="entry name" value="RNA-DIRECTED DNA POLYMERASE-RELATED"/>
    <property type="match status" value="1"/>
</dbReference>
<reference evidence="2" key="1">
    <citation type="journal article" date="2019" name="Sci. Rep.">
        <title>Draft genome of Tanacetum cinerariifolium, the natural source of mosquito coil.</title>
        <authorList>
            <person name="Yamashiro T."/>
            <person name="Shiraishi A."/>
            <person name="Satake H."/>
            <person name="Nakayama K."/>
        </authorList>
    </citation>
    <scope>NUCLEOTIDE SEQUENCE</scope>
</reference>
<organism evidence="2">
    <name type="scientific">Tanacetum cinerariifolium</name>
    <name type="common">Dalmatian daisy</name>
    <name type="synonym">Chrysanthemum cinerariifolium</name>
    <dbReference type="NCBI Taxonomy" id="118510"/>
    <lineage>
        <taxon>Eukaryota</taxon>
        <taxon>Viridiplantae</taxon>
        <taxon>Streptophyta</taxon>
        <taxon>Embryophyta</taxon>
        <taxon>Tracheophyta</taxon>
        <taxon>Spermatophyta</taxon>
        <taxon>Magnoliopsida</taxon>
        <taxon>eudicotyledons</taxon>
        <taxon>Gunneridae</taxon>
        <taxon>Pentapetalae</taxon>
        <taxon>asterids</taxon>
        <taxon>campanulids</taxon>
        <taxon>Asterales</taxon>
        <taxon>Asteraceae</taxon>
        <taxon>Asteroideae</taxon>
        <taxon>Anthemideae</taxon>
        <taxon>Anthemidinae</taxon>
        <taxon>Tanacetum</taxon>
    </lineage>
</organism>
<name>A0A699LBY3_TANCI</name>
<dbReference type="Gene3D" id="2.40.70.10">
    <property type="entry name" value="Acid Proteases"/>
    <property type="match status" value="1"/>
</dbReference>
<gene>
    <name evidence="2" type="ORF">Tci_699463</name>
</gene>
<dbReference type="EMBL" id="BKCJ010590819">
    <property type="protein sequence ID" value="GFB27492.1"/>
    <property type="molecule type" value="Genomic_DNA"/>
</dbReference>
<sequence>STPAPIKAVESNCVTCGGTRSYQNCPATSGNVYQDNINEYVSQATAANYNQGNTSFRPQMVANQIRPPGFPPVQNNQNNFNRGNNFTQNRWGNFNQSAFNQIHLHRPQVNQALAYQALIPQTQNVSQTDFERYVKANDAVLRNIQSQGSRALPVNTVTNPKEDLKGITTRSGVAYKGPTIPTPSKVVKQGTEATKGPVQTTSPQSTAHVQPPVTQSETPISEPIVAPVSAPMPNLKPSIPYPSRLDDERRRKQANKQIEKFYEIFKDMSFEISFTDALILMPKFASTLKAFIGNKEKLSEMARTPMNEHCSAVILNKLPKKLGVPGKFLIPCEFLGMDECLALADLGASINLMPLSVWKELLLPELTPTCMTLELADRSISKPIGIAKDVKIKVAITYNLDQTSRYSANYDQMTSNKIDATDEACEEYFQEVLGFSNVTASDSPTPSDDPIVSTTSPTLTPFGDSDFLLFEEANAFLGLEDDPDSLELDPSYYDPEGDIQMLKAI</sequence>
<evidence type="ECO:0000256" key="1">
    <source>
        <dbReference type="SAM" id="MobiDB-lite"/>
    </source>
</evidence>
<feature type="non-terminal residue" evidence="2">
    <location>
        <position position="1"/>
    </location>
</feature>
<dbReference type="PANTHER" id="PTHR33067:SF35">
    <property type="entry name" value="ASPARTIC PEPTIDASE DDI1-TYPE DOMAIN-CONTAINING PROTEIN"/>
    <property type="match status" value="1"/>
</dbReference>
<keyword evidence="2" id="KW-0695">RNA-directed DNA polymerase</keyword>
<dbReference type="InterPro" id="IPR021109">
    <property type="entry name" value="Peptidase_aspartic_dom_sf"/>
</dbReference>
<dbReference type="CDD" id="cd00303">
    <property type="entry name" value="retropepsin_like"/>
    <property type="match status" value="1"/>
</dbReference>
<dbReference type="AlphaFoldDB" id="A0A699LBY3"/>
<proteinExistence type="predicted"/>
<keyword evidence="2" id="KW-0548">Nucleotidyltransferase</keyword>
<feature type="compositionally biased region" description="Polar residues" evidence="1">
    <location>
        <begin position="197"/>
        <end position="219"/>
    </location>
</feature>
<comment type="caution">
    <text evidence="2">The sequence shown here is derived from an EMBL/GenBank/DDBJ whole genome shotgun (WGS) entry which is preliminary data.</text>
</comment>
<dbReference type="GO" id="GO:0003964">
    <property type="term" value="F:RNA-directed DNA polymerase activity"/>
    <property type="evidence" value="ECO:0007669"/>
    <property type="project" value="UniProtKB-KW"/>
</dbReference>
<protein>
    <submittedName>
        <fullName evidence="2">Reverse transcriptase domain-containing protein</fullName>
    </submittedName>
</protein>
<feature type="region of interest" description="Disordered" evidence="1">
    <location>
        <begin position="172"/>
        <end position="252"/>
    </location>
</feature>